<organism evidence="2">
    <name type="scientific">Leishmania guyanensis</name>
    <dbReference type="NCBI Taxonomy" id="5670"/>
    <lineage>
        <taxon>Eukaryota</taxon>
        <taxon>Discoba</taxon>
        <taxon>Euglenozoa</taxon>
        <taxon>Kinetoplastea</taxon>
        <taxon>Metakinetoplastina</taxon>
        <taxon>Trypanosomatida</taxon>
        <taxon>Trypanosomatidae</taxon>
        <taxon>Leishmaniinae</taxon>
        <taxon>Leishmania</taxon>
        <taxon>Leishmania guyanensis species complex</taxon>
    </lineage>
</organism>
<feature type="transmembrane region" description="Helical" evidence="1">
    <location>
        <begin position="69"/>
        <end position="88"/>
    </location>
</feature>
<keyword evidence="1" id="KW-1133">Transmembrane helix</keyword>
<accession>A0A1E1J2H0</accession>
<dbReference type="AlphaFoldDB" id="A0A1E1J2H0"/>
<gene>
    <name evidence="2" type="primary">LgM4147LRVhigh.31.01750.00120</name>
    <name evidence="2" type="ORF">BN36_3152800</name>
</gene>
<evidence type="ECO:0000256" key="1">
    <source>
        <dbReference type="SAM" id="Phobius"/>
    </source>
</evidence>
<sequence length="131" mass="15566">MLRRLGMLLAKPRVVPRRPTVHATSSCKNGKRRFDLLHAIQKDRQRIERNRTLPWRERLDQLRVYPWKLFFAFMVFWSWMGTYAVPFLKGMKPGELRSIGERRPIPAEVRSKAAPTPQFAHLKERELKVSE</sequence>
<keyword evidence="1" id="KW-0812">Transmembrane</keyword>
<keyword evidence="1" id="KW-0472">Membrane</keyword>
<reference evidence="2" key="1">
    <citation type="submission" date="2012-08" db="EMBL/GenBank/DDBJ databases">
        <title>Comparative genomics of metastatic and non-metastatic Leishmania guyanensis provides insights into polygenic factors involved in Leishmania RNA virus infection.</title>
        <authorList>
            <person name="Smith D."/>
            <person name="Hertz-Fowler C."/>
            <person name="Martin R."/>
            <person name="Dickens N."/>
            <person name="Fasel N."/>
            <person name="Falquet L."/>
            <person name="Beverley S."/>
            <person name="Zangger H."/>
            <person name="Calderon-Copete S."/>
            <person name="Mottram J."/>
            <person name="Xenarios I."/>
        </authorList>
    </citation>
    <scope>NUCLEOTIDE SEQUENCE</scope>
    <source>
        <strain evidence="2">MHOM/BR/75/M4147/SSU:IR2SAT-LUC</strain>
    </source>
</reference>
<evidence type="ECO:0008006" key="3">
    <source>
        <dbReference type="Google" id="ProtNLM"/>
    </source>
</evidence>
<name>A0A1E1J2H0_LEIGU</name>
<proteinExistence type="predicted"/>
<dbReference type="EMBL" id="CALQ01001382">
    <property type="protein sequence ID" value="CCM17782.1"/>
    <property type="molecule type" value="Genomic_DNA"/>
</dbReference>
<evidence type="ECO:0000313" key="2">
    <source>
        <dbReference type="EMBL" id="CCM17782.1"/>
    </source>
</evidence>
<protein>
    <recommendedName>
        <fullName evidence="3">Transmembrane protein</fullName>
    </recommendedName>
</protein>